<dbReference type="InterPro" id="IPR013087">
    <property type="entry name" value="Znf_C2H2_type"/>
</dbReference>
<feature type="domain" description="C2H2-type" evidence="9">
    <location>
        <begin position="289"/>
        <end position="316"/>
    </location>
</feature>
<feature type="compositionally biased region" description="Low complexity" evidence="8">
    <location>
        <begin position="432"/>
        <end position="456"/>
    </location>
</feature>
<dbReference type="FunFam" id="3.30.160.60:FF:001666">
    <property type="entry name" value="MDS1 and EVI1 complex locus"/>
    <property type="match status" value="1"/>
</dbReference>
<reference evidence="11" key="1">
    <citation type="submission" date="2012-06" db="EMBL/GenBank/DDBJ databases">
        <title>The genome sequence of Coniosporium apollinis CBS 100218.</title>
        <authorList>
            <consortium name="The Broad Institute Genome Sequencing Platform"/>
            <person name="Cuomo C."/>
            <person name="Gorbushina A."/>
            <person name="Noack S."/>
            <person name="Walker B."/>
            <person name="Young S.K."/>
            <person name="Zeng Q."/>
            <person name="Gargeya S."/>
            <person name="Fitzgerald M."/>
            <person name="Haas B."/>
            <person name="Abouelleil A."/>
            <person name="Alvarado L."/>
            <person name="Arachchi H.M."/>
            <person name="Berlin A.M."/>
            <person name="Chapman S.B."/>
            <person name="Goldberg J."/>
            <person name="Griggs A."/>
            <person name="Gujja S."/>
            <person name="Hansen M."/>
            <person name="Howarth C."/>
            <person name="Imamovic A."/>
            <person name="Larimer J."/>
            <person name="McCowan C."/>
            <person name="Montmayeur A."/>
            <person name="Murphy C."/>
            <person name="Neiman D."/>
            <person name="Pearson M."/>
            <person name="Priest M."/>
            <person name="Roberts A."/>
            <person name="Saif S."/>
            <person name="Shea T."/>
            <person name="Sisk P."/>
            <person name="Sykes S."/>
            <person name="Wortman J."/>
            <person name="Nusbaum C."/>
            <person name="Birren B."/>
        </authorList>
    </citation>
    <scope>NUCLEOTIDE SEQUENCE [LARGE SCALE GENOMIC DNA]</scope>
    <source>
        <strain evidence="11">CBS 100218</strain>
    </source>
</reference>
<feature type="region of interest" description="Disordered" evidence="8">
    <location>
        <begin position="638"/>
        <end position="668"/>
    </location>
</feature>
<evidence type="ECO:0000256" key="3">
    <source>
        <dbReference type="ARBA" id="ARBA00022737"/>
    </source>
</evidence>
<feature type="compositionally biased region" description="Low complexity" evidence="8">
    <location>
        <begin position="524"/>
        <end position="540"/>
    </location>
</feature>
<dbReference type="PROSITE" id="PS50157">
    <property type="entry name" value="ZINC_FINGER_C2H2_2"/>
    <property type="match status" value="3"/>
</dbReference>
<dbReference type="GO" id="GO:0005634">
    <property type="term" value="C:nucleus"/>
    <property type="evidence" value="ECO:0007669"/>
    <property type="project" value="UniProtKB-SubCell"/>
</dbReference>
<dbReference type="GO" id="GO:0045893">
    <property type="term" value="P:positive regulation of DNA-templated transcription"/>
    <property type="evidence" value="ECO:0007669"/>
    <property type="project" value="UniProtKB-ARBA"/>
</dbReference>
<evidence type="ECO:0000313" key="11">
    <source>
        <dbReference type="Proteomes" id="UP000016924"/>
    </source>
</evidence>
<feature type="region of interest" description="Disordered" evidence="8">
    <location>
        <begin position="1"/>
        <end position="75"/>
    </location>
</feature>
<evidence type="ECO:0000256" key="5">
    <source>
        <dbReference type="ARBA" id="ARBA00022833"/>
    </source>
</evidence>
<feature type="domain" description="C2H2-type" evidence="9">
    <location>
        <begin position="317"/>
        <end position="347"/>
    </location>
</feature>
<dbReference type="OrthoDB" id="8117402at2759"/>
<dbReference type="PROSITE" id="PS00028">
    <property type="entry name" value="ZINC_FINGER_C2H2_1"/>
    <property type="match status" value="2"/>
</dbReference>
<dbReference type="GO" id="GO:0005694">
    <property type="term" value="C:chromosome"/>
    <property type="evidence" value="ECO:0007669"/>
    <property type="project" value="UniProtKB-ARBA"/>
</dbReference>
<evidence type="ECO:0000256" key="6">
    <source>
        <dbReference type="ARBA" id="ARBA00023242"/>
    </source>
</evidence>
<dbReference type="Gene3D" id="3.30.160.60">
    <property type="entry name" value="Classic Zinc Finger"/>
    <property type="match status" value="3"/>
</dbReference>
<dbReference type="InterPro" id="IPR036236">
    <property type="entry name" value="Znf_C2H2_sf"/>
</dbReference>
<feature type="region of interest" description="Disordered" evidence="8">
    <location>
        <begin position="353"/>
        <end position="600"/>
    </location>
</feature>
<keyword evidence="4 7" id="KW-0863">Zinc-finger</keyword>
<dbReference type="HOGENOM" id="CLU_013258_1_1_1"/>
<organism evidence="10 11">
    <name type="scientific">Coniosporium apollinis (strain CBS 100218)</name>
    <name type="common">Rock-inhabiting black yeast</name>
    <dbReference type="NCBI Taxonomy" id="1168221"/>
    <lineage>
        <taxon>Eukaryota</taxon>
        <taxon>Fungi</taxon>
        <taxon>Dikarya</taxon>
        <taxon>Ascomycota</taxon>
        <taxon>Pezizomycotina</taxon>
        <taxon>Dothideomycetes</taxon>
        <taxon>Dothideomycetes incertae sedis</taxon>
        <taxon>Coniosporium</taxon>
    </lineage>
</organism>
<keyword evidence="5" id="KW-0862">Zinc</keyword>
<sequence>MAAASRALTPTQTGPLSSTTVAPDTPISISPNEPTKQPTWHPPLSPSGIAGLKASLSPKSPRIGLTRLSPQPLTGAAALADERRLREEQLRGQARQLSPNPGFNAVKALLGAANPGMSKARDAPSASTMSEPLARVAKSITIPENGSVDSSNMQTSPVSLASFGSLEGATAPTATATAIEAPALGSLSGTQAPMVRTPEQQNMSGGILSSAGEDIASSNRAFTLPAPAPHDPSMRPPTRNMSLPMPGFGQNSPKSPSTKRHKCPYCSTDFTRHHNLKSHLLTHSQEKPYECTTCQARFRRLHDLKRHTKLHTGERPHTCSKCGRRFARGDALARHTKGQGGCAGRRSSFEELADGKGGEAMEGLEYEGDDDERMDDEEPENGRNGGRRESESSHAHNTRQASTSAPYQNRMPSTYPPLAGHLGSSGSKLLYPPGSSSSRDPSTLSSRTTGSTYSSSIHFPGQAASVFAQGGMTESPKPLSPGQPDPHQQRPGISETANHAGGRSPAEQFQQQQQFGRGISRHNSSSLSHPPHLPSLPGLGAPERRMTGPPQQMSGGAQPAPNMLHQPIPPPPAMGSNASSLSSQTHHTGSGASMPGGREQDMWARIHELEVRLMQQSNDYDAKLSRLAEENSRLRERIGSLENALLHRPQHPSPHLQQQQQQQQQQGR</sequence>
<dbReference type="GO" id="GO:0043565">
    <property type="term" value="F:sequence-specific DNA binding"/>
    <property type="evidence" value="ECO:0007669"/>
    <property type="project" value="UniProtKB-ARBA"/>
</dbReference>
<evidence type="ECO:0000256" key="2">
    <source>
        <dbReference type="ARBA" id="ARBA00022723"/>
    </source>
</evidence>
<dbReference type="FunFam" id="3.30.160.60:FF:001732">
    <property type="entry name" value="Zgc:162936"/>
    <property type="match status" value="1"/>
</dbReference>
<name>R7YSV2_CONA1</name>
<accession>R7YSV2</accession>
<dbReference type="EMBL" id="JH767571">
    <property type="protein sequence ID" value="EON64975.1"/>
    <property type="molecule type" value="Genomic_DNA"/>
</dbReference>
<dbReference type="OMA" id="WQYVREI"/>
<evidence type="ECO:0000259" key="9">
    <source>
        <dbReference type="PROSITE" id="PS50157"/>
    </source>
</evidence>
<dbReference type="SUPFAM" id="SSF57667">
    <property type="entry name" value="beta-beta-alpha zinc fingers"/>
    <property type="match status" value="2"/>
</dbReference>
<evidence type="ECO:0000256" key="4">
    <source>
        <dbReference type="ARBA" id="ARBA00022771"/>
    </source>
</evidence>
<keyword evidence="2" id="KW-0479">Metal-binding</keyword>
<proteinExistence type="predicted"/>
<dbReference type="SMART" id="SM00355">
    <property type="entry name" value="ZnF_C2H2"/>
    <property type="match status" value="3"/>
</dbReference>
<dbReference type="InterPro" id="IPR050331">
    <property type="entry name" value="Zinc_finger"/>
</dbReference>
<dbReference type="RefSeq" id="XP_007780292.1">
    <property type="nucleotide sequence ID" value="XM_007782102.1"/>
</dbReference>
<dbReference type="Proteomes" id="UP000016924">
    <property type="component" value="Unassembled WGS sequence"/>
</dbReference>
<dbReference type="GO" id="GO:0008270">
    <property type="term" value="F:zinc ion binding"/>
    <property type="evidence" value="ECO:0007669"/>
    <property type="project" value="UniProtKB-KW"/>
</dbReference>
<dbReference type="GeneID" id="19901521"/>
<evidence type="ECO:0000256" key="8">
    <source>
        <dbReference type="SAM" id="MobiDB-lite"/>
    </source>
</evidence>
<dbReference type="PANTHER" id="PTHR16515">
    <property type="entry name" value="PR DOMAIN ZINC FINGER PROTEIN"/>
    <property type="match status" value="1"/>
</dbReference>
<protein>
    <recommendedName>
        <fullName evidence="9">C2H2-type domain-containing protein</fullName>
    </recommendedName>
</protein>
<feature type="compositionally biased region" description="Polar residues" evidence="8">
    <location>
        <begin position="8"/>
        <end position="38"/>
    </location>
</feature>
<feature type="compositionally biased region" description="Polar residues" evidence="8">
    <location>
        <begin position="576"/>
        <end position="591"/>
    </location>
</feature>
<dbReference type="AlphaFoldDB" id="R7YSV2"/>
<feature type="compositionally biased region" description="Polar residues" evidence="8">
    <location>
        <begin position="398"/>
        <end position="412"/>
    </location>
</feature>
<evidence type="ECO:0000256" key="1">
    <source>
        <dbReference type="ARBA" id="ARBA00004123"/>
    </source>
</evidence>
<keyword evidence="6" id="KW-0539">Nucleus</keyword>
<dbReference type="STRING" id="1168221.R7YSV2"/>
<feature type="compositionally biased region" description="Acidic residues" evidence="8">
    <location>
        <begin position="362"/>
        <end position="379"/>
    </location>
</feature>
<comment type="subcellular location">
    <subcellularLocation>
        <location evidence="1">Nucleus</location>
    </subcellularLocation>
</comment>
<feature type="region of interest" description="Disordered" evidence="8">
    <location>
        <begin position="222"/>
        <end position="261"/>
    </location>
</feature>
<dbReference type="PANTHER" id="PTHR16515:SF49">
    <property type="entry name" value="GASTRULA ZINC FINGER PROTEIN XLCGF49.1-LIKE-RELATED"/>
    <property type="match status" value="1"/>
</dbReference>
<evidence type="ECO:0000256" key="7">
    <source>
        <dbReference type="PROSITE-ProRule" id="PRU00042"/>
    </source>
</evidence>
<feature type="domain" description="C2H2-type" evidence="9">
    <location>
        <begin position="261"/>
        <end position="288"/>
    </location>
</feature>
<dbReference type="eggNOG" id="KOG1721">
    <property type="taxonomic scope" value="Eukaryota"/>
</dbReference>
<dbReference type="Pfam" id="PF00096">
    <property type="entry name" value="zf-C2H2"/>
    <property type="match status" value="3"/>
</dbReference>
<evidence type="ECO:0000313" key="10">
    <source>
        <dbReference type="EMBL" id="EON64975.1"/>
    </source>
</evidence>
<gene>
    <name evidence="10" type="ORF">W97_04210</name>
</gene>
<keyword evidence="11" id="KW-1185">Reference proteome</keyword>
<feature type="compositionally biased region" description="Low complexity" evidence="8">
    <location>
        <begin position="657"/>
        <end position="668"/>
    </location>
</feature>
<keyword evidence="3" id="KW-0677">Repeat</keyword>